<keyword evidence="3 5" id="KW-1133">Transmembrane helix</keyword>
<name>A0ABS5B631_9STRE</name>
<evidence type="ECO:0000259" key="6">
    <source>
        <dbReference type="PROSITE" id="PS51012"/>
    </source>
</evidence>
<comment type="subcellular location">
    <subcellularLocation>
        <location evidence="5">Cell membrane</location>
        <topology evidence="5">Multi-pass membrane protein</topology>
    </subcellularLocation>
    <subcellularLocation>
        <location evidence="1">Membrane</location>
        <topology evidence="1">Multi-pass membrane protein</topology>
    </subcellularLocation>
</comment>
<keyword evidence="4 5" id="KW-0472">Membrane</keyword>
<evidence type="ECO:0000256" key="3">
    <source>
        <dbReference type="ARBA" id="ARBA00022989"/>
    </source>
</evidence>
<comment type="similarity">
    <text evidence="5">Belongs to the ABC-2 integral membrane protein family.</text>
</comment>
<accession>A0ABS5B631</accession>
<evidence type="ECO:0000313" key="8">
    <source>
        <dbReference type="Proteomes" id="UP001519296"/>
    </source>
</evidence>
<evidence type="ECO:0000313" key="7">
    <source>
        <dbReference type="EMBL" id="MBP2624292.1"/>
    </source>
</evidence>
<dbReference type="PIRSF" id="PIRSF006648">
    <property type="entry name" value="DrrB"/>
    <property type="match status" value="1"/>
</dbReference>
<dbReference type="PROSITE" id="PS51012">
    <property type="entry name" value="ABC_TM2"/>
    <property type="match status" value="1"/>
</dbReference>
<keyword evidence="5" id="KW-0813">Transport</keyword>
<dbReference type="Pfam" id="PF01061">
    <property type="entry name" value="ABC2_membrane"/>
    <property type="match status" value="1"/>
</dbReference>
<comment type="caution">
    <text evidence="7">The sequence shown here is derived from an EMBL/GenBank/DDBJ whole genome shotgun (WGS) entry which is preliminary data.</text>
</comment>
<protein>
    <recommendedName>
        <fullName evidence="5">Transport permease protein</fullName>
    </recommendedName>
</protein>
<feature type="transmembrane region" description="Helical" evidence="5">
    <location>
        <begin position="58"/>
        <end position="76"/>
    </location>
</feature>
<dbReference type="InterPro" id="IPR013525">
    <property type="entry name" value="ABC2_TM"/>
</dbReference>
<dbReference type="RefSeq" id="WP_209629141.1">
    <property type="nucleotide sequence ID" value="NZ_PRDG01000007.1"/>
</dbReference>
<feature type="transmembrane region" description="Helical" evidence="5">
    <location>
        <begin position="131"/>
        <end position="155"/>
    </location>
</feature>
<feature type="transmembrane region" description="Helical" evidence="5">
    <location>
        <begin position="96"/>
        <end position="124"/>
    </location>
</feature>
<dbReference type="PANTHER" id="PTHR43229:SF3">
    <property type="entry name" value="ABC-TYPE MULTIDRUG TRANSPORT SYSTEM, PERMEASE COMPONENT"/>
    <property type="match status" value="1"/>
</dbReference>
<keyword evidence="2 5" id="KW-0812">Transmembrane</keyword>
<sequence>MKYSIFANRNLKEITRDPVSILMGIGFPVLLIIALSLMKQRIGQMADIFQIQNFAPSMIVFGLSWLGMFVGTLMATDRGSSFLARLFASPLKSSDYILGYSLPALPLAIVQATCCFIVAAFFGLKIGLETLVALLTLLPIALLFIAFGLFMGTVLPSSNAVSGFGTILINATVFLSGAFIPLKLIGGAFEKICNLLPFTHAIKAIQAGLTSNYGQILPQLVWILAYTLLLFLPTILIFKKKMKG</sequence>
<reference evidence="7 8" key="1">
    <citation type="submission" date="2018-02" db="EMBL/GenBank/DDBJ databases">
        <title>Draft genome sequence of Streptococcus oricebi CCUG 70868T type strain.</title>
        <authorList>
            <person name="Mendez V."/>
            <person name="Salva-Serra F."/>
            <person name="Jaen-Luchoro D."/>
            <person name="Gonzales-Siles L."/>
            <person name="Karlsson R."/>
            <person name="Engstrom-Jakobsson H."/>
            <person name="Busquets A."/>
            <person name="Gomila M."/>
            <person name="Pineiro-Iglesias B."/>
            <person name="Bennasar-Figueras A."/>
            <person name="Seeger M."/>
            <person name="Moore E."/>
        </authorList>
    </citation>
    <scope>NUCLEOTIDE SEQUENCE [LARGE SCALE GENOMIC DNA]</scope>
    <source>
        <strain evidence="7 8">CCUG 70868</strain>
    </source>
</reference>
<evidence type="ECO:0000256" key="2">
    <source>
        <dbReference type="ARBA" id="ARBA00022692"/>
    </source>
</evidence>
<organism evidence="7 8">
    <name type="scientific">Streptococcus oricebi</name>
    <dbReference type="NCBI Taxonomy" id="1547447"/>
    <lineage>
        <taxon>Bacteria</taxon>
        <taxon>Bacillati</taxon>
        <taxon>Bacillota</taxon>
        <taxon>Bacilli</taxon>
        <taxon>Lactobacillales</taxon>
        <taxon>Streptococcaceae</taxon>
        <taxon>Streptococcus</taxon>
    </lineage>
</organism>
<proteinExistence type="inferred from homology"/>
<keyword evidence="8" id="KW-1185">Reference proteome</keyword>
<dbReference type="InterPro" id="IPR051784">
    <property type="entry name" value="Nod_factor_ABC_transporter"/>
</dbReference>
<evidence type="ECO:0000256" key="1">
    <source>
        <dbReference type="ARBA" id="ARBA00004141"/>
    </source>
</evidence>
<feature type="transmembrane region" description="Helical" evidence="5">
    <location>
        <begin position="216"/>
        <end position="238"/>
    </location>
</feature>
<evidence type="ECO:0000256" key="4">
    <source>
        <dbReference type="ARBA" id="ARBA00023136"/>
    </source>
</evidence>
<evidence type="ECO:0000256" key="5">
    <source>
        <dbReference type="RuleBase" id="RU361157"/>
    </source>
</evidence>
<dbReference type="PRINTS" id="PR00164">
    <property type="entry name" value="ABC2TRNSPORT"/>
</dbReference>
<dbReference type="InterPro" id="IPR000412">
    <property type="entry name" value="ABC_2_transport"/>
</dbReference>
<feature type="transmembrane region" description="Helical" evidence="5">
    <location>
        <begin position="161"/>
        <end position="180"/>
    </location>
</feature>
<keyword evidence="5" id="KW-1003">Cell membrane</keyword>
<dbReference type="Proteomes" id="UP001519296">
    <property type="component" value="Unassembled WGS sequence"/>
</dbReference>
<feature type="domain" description="ABC transmembrane type-2" evidence="6">
    <location>
        <begin position="19"/>
        <end position="241"/>
    </location>
</feature>
<gene>
    <name evidence="7" type="ORF">C4K46_10215</name>
</gene>
<dbReference type="InterPro" id="IPR047817">
    <property type="entry name" value="ABC2_TM_bact-type"/>
</dbReference>
<dbReference type="EMBL" id="PRDG01000007">
    <property type="protein sequence ID" value="MBP2624292.1"/>
    <property type="molecule type" value="Genomic_DNA"/>
</dbReference>
<dbReference type="PANTHER" id="PTHR43229">
    <property type="entry name" value="NODULATION PROTEIN J"/>
    <property type="match status" value="1"/>
</dbReference>
<feature type="transmembrane region" description="Helical" evidence="5">
    <location>
        <begin position="20"/>
        <end position="38"/>
    </location>
</feature>
<feature type="transmembrane region" description="Helical" evidence="5">
    <location>
        <begin position="192"/>
        <end position="210"/>
    </location>
</feature>